<accession>A0ACB8WZG5</accession>
<proteinExistence type="predicted"/>
<dbReference type="EMBL" id="CM041534">
    <property type="protein sequence ID" value="KAI3373111.1"/>
    <property type="molecule type" value="Genomic_DNA"/>
</dbReference>
<name>A0ACB8WZG5_9TELE</name>
<reference evidence="1" key="1">
    <citation type="submission" date="2022-04" db="EMBL/GenBank/DDBJ databases">
        <title>Jade perch genome.</title>
        <authorList>
            <person name="Chao B."/>
        </authorList>
    </citation>
    <scope>NUCLEOTIDE SEQUENCE</scope>
    <source>
        <strain evidence="1">CB-2022</strain>
    </source>
</reference>
<keyword evidence="2" id="KW-1185">Reference proteome</keyword>
<protein>
    <submittedName>
        <fullName evidence="1">Uncharacterized protein</fullName>
    </submittedName>
</protein>
<dbReference type="Proteomes" id="UP000831701">
    <property type="component" value="Chromosome 4"/>
</dbReference>
<sequence length="504" mass="57501">MVTHLPVIHWLSAAESLFDLKFAAKQLERNAKKCDKEEKAEKSKVKKAIQKGNMEVAKIHAENAIRQKNQSVNFLRMSARVDAVAARVQTAVTMNQVTKSMAGVVKGMDSALKSMNLEKISGLMDKFERQFETLDVQTAQMEDTMSSTTTLTTPQNQVDSLLHEMADEAGLDLNMELPQGQTGSVGTSVASAEQRPTMVLLMGKSGSGKTSMRSIIFANYIARDTRRLGATIDVEHSHVRFLGNLVLNLWDCGGQDTFMENYFTSQRDNIFRNVEVLIYVFDVESRELEKDMHYYQSCLEAILQNSPDAKVFCLVHKMDLVQEDQRDLIFKEREEDLKRLSRPLACTCFRTSIWDETLYKAWSSIVYQLIPNVQQLETNLRNFAQIIEADEVLLFERATFLVISHYQCKEQRDAHRFEKISNIIKQFKLSCSKLAASFQSMEVRNSNFAAFIDVFTSNTYVMVIMSDPSIPSAATLINIRNARKHFEKLERVDGPKHSLHMRMR</sequence>
<comment type="caution">
    <text evidence="1">The sequence shown here is derived from an EMBL/GenBank/DDBJ whole genome shotgun (WGS) entry which is preliminary data.</text>
</comment>
<evidence type="ECO:0000313" key="2">
    <source>
        <dbReference type="Proteomes" id="UP000831701"/>
    </source>
</evidence>
<organism evidence="1 2">
    <name type="scientific">Scortum barcoo</name>
    <name type="common">barcoo grunter</name>
    <dbReference type="NCBI Taxonomy" id="214431"/>
    <lineage>
        <taxon>Eukaryota</taxon>
        <taxon>Metazoa</taxon>
        <taxon>Chordata</taxon>
        <taxon>Craniata</taxon>
        <taxon>Vertebrata</taxon>
        <taxon>Euteleostomi</taxon>
        <taxon>Actinopterygii</taxon>
        <taxon>Neopterygii</taxon>
        <taxon>Teleostei</taxon>
        <taxon>Neoteleostei</taxon>
        <taxon>Acanthomorphata</taxon>
        <taxon>Eupercaria</taxon>
        <taxon>Centrarchiformes</taxon>
        <taxon>Terapontoidei</taxon>
        <taxon>Terapontidae</taxon>
        <taxon>Scortum</taxon>
    </lineage>
</organism>
<gene>
    <name evidence="1" type="ORF">L3Q82_006441</name>
</gene>
<evidence type="ECO:0000313" key="1">
    <source>
        <dbReference type="EMBL" id="KAI3373111.1"/>
    </source>
</evidence>